<evidence type="ECO:0000256" key="4">
    <source>
        <dbReference type="SAM" id="Coils"/>
    </source>
</evidence>
<comment type="subunit">
    <text evidence="2">Heterodimer of SbcC and SbcD.</text>
</comment>
<dbReference type="Proteomes" id="UP000005963">
    <property type="component" value="Unassembled WGS sequence"/>
</dbReference>
<dbReference type="RefSeq" id="WP_008538260.1">
    <property type="nucleotide sequence ID" value="NZ_JH601090.1"/>
</dbReference>
<reference evidence="6 7" key="1">
    <citation type="submission" date="2012-01" db="EMBL/GenBank/DDBJ databases">
        <title>The Genome Sequence of Megamonas funiformis YIT 11815.</title>
        <authorList>
            <consortium name="The Broad Institute Genome Sequencing Platform"/>
            <person name="Earl A."/>
            <person name="Ward D."/>
            <person name="Feldgarden M."/>
            <person name="Gevers D."/>
            <person name="Morotomi M."/>
            <person name="Young S.K."/>
            <person name="Zeng Q."/>
            <person name="Gargeya S."/>
            <person name="Fitzgerald M."/>
            <person name="Haas B."/>
            <person name="Abouelleil A."/>
            <person name="Alvarado L."/>
            <person name="Arachchi H.M."/>
            <person name="Berlin A."/>
            <person name="Chapman S.B."/>
            <person name="Gearin G."/>
            <person name="Goldberg J."/>
            <person name="Griggs A."/>
            <person name="Gujja S."/>
            <person name="Hansen M."/>
            <person name="Heiman D."/>
            <person name="Howarth C."/>
            <person name="Larimer J."/>
            <person name="Lui A."/>
            <person name="MacDonald P.J.P."/>
            <person name="McCowen C."/>
            <person name="Montmayeur A."/>
            <person name="Murphy C."/>
            <person name="Neiman D."/>
            <person name="Pearson M."/>
            <person name="Priest M."/>
            <person name="Roberts A."/>
            <person name="Saif S."/>
            <person name="Shea T."/>
            <person name="Sisk P."/>
            <person name="Stolte C."/>
            <person name="Sykes S."/>
            <person name="Wortman J."/>
            <person name="Nusbaum C."/>
            <person name="Birren B."/>
        </authorList>
    </citation>
    <scope>NUCLEOTIDE SEQUENCE [LARGE SCALE GENOMIC DNA]</scope>
    <source>
        <strain evidence="6 7">YIT 11815</strain>
    </source>
</reference>
<accession>A0ABP2NKZ0</accession>
<dbReference type="Pfam" id="PF13476">
    <property type="entry name" value="AAA_23"/>
    <property type="match status" value="1"/>
</dbReference>
<dbReference type="InterPro" id="IPR027417">
    <property type="entry name" value="P-loop_NTPase"/>
</dbReference>
<proteinExistence type="inferred from homology"/>
<keyword evidence="7" id="KW-1185">Reference proteome</keyword>
<evidence type="ECO:0000313" key="6">
    <source>
        <dbReference type="EMBL" id="EHR37677.1"/>
    </source>
</evidence>
<dbReference type="Gene3D" id="3.40.50.300">
    <property type="entry name" value="P-loop containing nucleotide triphosphate hydrolases"/>
    <property type="match status" value="1"/>
</dbReference>
<comment type="caution">
    <text evidence="6">The sequence shown here is derived from an EMBL/GenBank/DDBJ whole genome shotgun (WGS) entry which is preliminary data.</text>
</comment>
<organism evidence="6 7">
    <name type="scientific">Megamonas funiformis YIT 11815</name>
    <dbReference type="NCBI Taxonomy" id="742816"/>
    <lineage>
        <taxon>Bacteria</taxon>
        <taxon>Bacillati</taxon>
        <taxon>Bacillota</taxon>
        <taxon>Negativicutes</taxon>
        <taxon>Selenomonadales</taxon>
        <taxon>Selenomonadaceae</taxon>
        <taxon>Megamonas</taxon>
    </lineage>
</organism>
<dbReference type="InterPro" id="IPR038729">
    <property type="entry name" value="Rad50/SbcC_AAA"/>
</dbReference>
<dbReference type="PANTHER" id="PTHR32114:SF2">
    <property type="entry name" value="ABC TRANSPORTER ABCH.3"/>
    <property type="match status" value="1"/>
</dbReference>
<evidence type="ECO:0000256" key="2">
    <source>
        <dbReference type="ARBA" id="ARBA00011322"/>
    </source>
</evidence>
<evidence type="ECO:0000313" key="7">
    <source>
        <dbReference type="Proteomes" id="UP000005963"/>
    </source>
</evidence>
<feature type="domain" description="Rad50/SbcC-type AAA" evidence="5">
    <location>
        <begin position="5"/>
        <end position="262"/>
    </location>
</feature>
<dbReference type="PANTHER" id="PTHR32114">
    <property type="entry name" value="ABC TRANSPORTER ABCH.3"/>
    <property type="match status" value="1"/>
</dbReference>
<sequence length="657" mass="75572">MKLIKLELNNFKAIKDFTFEPNGEDKSIFGKNGVGKTTLVDAYFWVLVGKSSTDKKIDDDIKLKDNTGNPQLDNGIEHKVAATLELDNGIQVTLSKIYQEKWTKNHGKPVAEFDGHTTTYLIDDVARSQKDYNAYIEQHIGSIEVLKMLSSATYFCNMPWKKQRELLLEVCGDITDEDVINSDERLKDLPSMLEGKNVNDFITLITQRKTKLNSQLNKIPTRIDENQKMLDDANEEINEEVIEIELKDFRKKKNTLENKLTTIKGGYAVAHLERQIAQIDTKIEQIKQQYDATNNADVLELQKQKSAKEIELQKEKQQLDNKKNESEILNNKMTSISQQIEDCRNAWKVEKKKVFSGDNICPTCGQALPQEKINEAIEKFNKTKADNLKACTEAGTNLAHKKQELEHKLQDNENTIATLVENINNLNKNIQELDVQIIDKQKNITETGYSEDEEYRNLYREKVNLKKELISVQDNCANSLKQYQSELEQLDLDIDVRAEKLAKIKQLSAFKNRIKDLKAEQKRLGEEFNNLEFKLNLAQIFTKNKVNMLTDKINSKFKITRFKLFSQQVNGLIDDTCEAMTQQGSTYGKSMSNGEKIIIGLDICNTLAQHYKLDVPMWIDNAECVSEILKTNNSQMFNLIVAHHDFLRIKEPILKRF</sequence>
<dbReference type="EMBL" id="ADMB01000047">
    <property type="protein sequence ID" value="EHR37677.1"/>
    <property type="molecule type" value="Genomic_DNA"/>
</dbReference>
<feature type="coiled-coil region" evidence="4">
    <location>
        <begin position="402"/>
        <end position="534"/>
    </location>
</feature>
<dbReference type="SUPFAM" id="SSF52540">
    <property type="entry name" value="P-loop containing nucleoside triphosphate hydrolases"/>
    <property type="match status" value="2"/>
</dbReference>
<feature type="coiled-coil region" evidence="4">
    <location>
        <begin position="223"/>
        <end position="339"/>
    </location>
</feature>
<evidence type="ECO:0000256" key="3">
    <source>
        <dbReference type="ARBA" id="ARBA00013368"/>
    </source>
</evidence>
<gene>
    <name evidence="6" type="ORF">HMPREF9454_00981</name>
</gene>
<evidence type="ECO:0000256" key="1">
    <source>
        <dbReference type="ARBA" id="ARBA00006930"/>
    </source>
</evidence>
<dbReference type="GeneID" id="62778314"/>
<comment type="similarity">
    <text evidence="1">Belongs to the SMC family. SbcC subfamily.</text>
</comment>
<keyword evidence="4" id="KW-0175">Coiled coil</keyword>
<evidence type="ECO:0000259" key="5">
    <source>
        <dbReference type="Pfam" id="PF13476"/>
    </source>
</evidence>
<dbReference type="Gene3D" id="1.10.287.1490">
    <property type="match status" value="1"/>
</dbReference>
<protein>
    <recommendedName>
        <fullName evidence="3">Nuclease SbcCD subunit C</fullName>
    </recommendedName>
</protein>
<name>A0ABP2NKZ0_9FIRM</name>